<gene>
    <name evidence="2" type="ORF">SAMN05216198_1004</name>
</gene>
<organism evidence="2 3">
    <name type="scientific">Halopseudomonas litoralis</name>
    <dbReference type="NCBI Taxonomy" id="797277"/>
    <lineage>
        <taxon>Bacteria</taxon>
        <taxon>Pseudomonadati</taxon>
        <taxon>Pseudomonadota</taxon>
        <taxon>Gammaproteobacteria</taxon>
        <taxon>Pseudomonadales</taxon>
        <taxon>Pseudomonadaceae</taxon>
        <taxon>Halopseudomonas</taxon>
    </lineage>
</organism>
<reference evidence="3" key="1">
    <citation type="submission" date="2016-10" db="EMBL/GenBank/DDBJ databases">
        <authorList>
            <person name="Varghese N."/>
            <person name="Submissions S."/>
        </authorList>
    </citation>
    <scope>NUCLEOTIDE SEQUENCE [LARGE SCALE GENOMIC DNA]</scope>
    <source>
        <strain evidence="3">2SM5</strain>
    </source>
</reference>
<proteinExistence type="predicted"/>
<dbReference type="Proteomes" id="UP000243426">
    <property type="component" value="Chromosome I"/>
</dbReference>
<evidence type="ECO:0000256" key="1">
    <source>
        <dbReference type="SAM" id="MobiDB-lite"/>
    </source>
</evidence>
<dbReference type="RefSeq" id="WP_090272312.1">
    <property type="nucleotide sequence ID" value="NZ_LT629748.1"/>
</dbReference>
<evidence type="ECO:0000313" key="3">
    <source>
        <dbReference type="Proteomes" id="UP000243426"/>
    </source>
</evidence>
<keyword evidence="3" id="KW-1185">Reference proteome</keyword>
<dbReference type="AlphaFoldDB" id="A0A1H1NT94"/>
<feature type="region of interest" description="Disordered" evidence="1">
    <location>
        <begin position="50"/>
        <end position="70"/>
    </location>
</feature>
<dbReference type="EMBL" id="LT629748">
    <property type="protein sequence ID" value="SDS02163.1"/>
    <property type="molecule type" value="Genomic_DNA"/>
</dbReference>
<dbReference type="STRING" id="797277.SAMN05216198_1004"/>
<sequence length="70" mass="7500">MSIQSRLAKLISDDSYAATFQSLGQYRAALLQAAAGEMPEGEENDYLQAGHDAIDAAMQSHPQEGSGERT</sequence>
<accession>A0A1H1NT94</accession>
<protein>
    <submittedName>
        <fullName evidence="2">Uncharacterized protein</fullName>
    </submittedName>
</protein>
<evidence type="ECO:0000313" key="2">
    <source>
        <dbReference type="EMBL" id="SDS02163.1"/>
    </source>
</evidence>
<name>A0A1H1NT94_9GAMM</name>